<evidence type="ECO:0000313" key="2">
    <source>
        <dbReference type="EMBL" id="KAK4432175.1"/>
    </source>
</evidence>
<dbReference type="Pfam" id="PF05678">
    <property type="entry name" value="VQ"/>
    <property type="match status" value="1"/>
</dbReference>
<organism evidence="2 3">
    <name type="scientific">Sesamum alatum</name>
    <dbReference type="NCBI Taxonomy" id="300844"/>
    <lineage>
        <taxon>Eukaryota</taxon>
        <taxon>Viridiplantae</taxon>
        <taxon>Streptophyta</taxon>
        <taxon>Embryophyta</taxon>
        <taxon>Tracheophyta</taxon>
        <taxon>Spermatophyta</taxon>
        <taxon>Magnoliopsida</taxon>
        <taxon>eudicotyledons</taxon>
        <taxon>Gunneridae</taxon>
        <taxon>Pentapetalae</taxon>
        <taxon>asterids</taxon>
        <taxon>lamiids</taxon>
        <taxon>Lamiales</taxon>
        <taxon>Pedaliaceae</taxon>
        <taxon>Sesamum</taxon>
    </lineage>
</organism>
<sequence length="179" mass="20066">MKRLSAQKTAAAAAASPGAMHNDSHQSTILSKCRKPKIRIIHIFAPEIIKTDAANFREVVQTLTGKPITDDDDQRYNICSRKKRSRIFVSKRKVEVGVVRAGFGAASAACFREIRNTKLKRDQEQVWMGENCTGGSGFAEFDDDDEGFMQEIGRDHHHQFPFMAGTTDLMDVYEETQLA</sequence>
<proteinExistence type="predicted"/>
<comment type="caution">
    <text evidence="2">The sequence shown here is derived from an EMBL/GenBank/DDBJ whole genome shotgun (WGS) entry which is preliminary data.</text>
</comment>
<dbReference type="PANTHER" id="PTHR33143:SF3">
    <property type="entry name" value="VQ MOTIF-CONTAINING PROTEIN 17-RELATED"/>
    <property type="match status" value="1"/>
</dbReference>
<dbReference type="PANTHER" id="PTHR33143">
    <property type="entry name" value="F16F4.1 PROTEIN-RELATED"/>
    <property type="match status" value="1"/>
</dbReference>
<dbReference type="EMBL" id="JACGWO010000003">
    <property type="protein sequence ID" value="KAK4432175.1"/>
    <property type="molecule type" value="Genomic_DNA"/>
</dbReference>
<dbReference type="InterPro" id="IPR008889">
    <property type="entry name" value="VQ"/>
</dbReference>
<name>A0AAE1YL11_9LAMI</name>
<reference evidence="2" key="2">
    <citation type="journal article" date="2024" name="Plant">
        <title>Genomic evolution and insights into agronomic trait innovations of Sesamum species.</title>
        <authorList>
            <person name="Miao H."/>
            <person name="Wang L."/>
            <person name="Qu L."/>
            <person name="Liu H."/>
            <person name="Sun Y."/>
            <person name="Le M."/>
            <person name="Wang Q."/>
            <person name="Wei S."/>
            <person name="Zheng Y."/>
            <person name="Lin W."/>
            <person name="Duan Y."/>
            <person name="Cao H."/>
            <person name="Xiong S."/>
            <person name="Wang X."/>
            <person name="Wei L."/>
            <person name="Li C."/>
            <person name="Ma Q."/>
            <person name="Ju M."/>
            <person name="Zhao R."/>
            <person name="Li G."/>
            <person name="Mu C."/>
            <person name="Tian Q."/>
            <person name="Mei H."/>
            <person name="Zhang T."/>
            <person name="Gao T."/>
            <person name="Zhang H."/>
        </authorList>
    </citation>
    <scope>NUCLEOTIDE SEQUENCE</scope>
    <source>
        <strain evidence="2">3651</strain>
    </source>
</reference>
<accession>A0AAE1YL11</accession>
<protein>
    <submittedName>
        <fullName evidence="2">VQ motif-containing protein 25</fullName>
    </submittedName>
</protein>
<keyword evidence="3" id="KW-1185">Reference proteome</keyword>
<dbReference type="AlphaFoldDB" id="A0AAE1YL11"/>
<evidence type="ECO:0000313" key="3">
    <source>
        <dbReference type="Proteomes" id="UP001293254"/>
    </source>
</evidence>
<dbReference type="GO" id="GO:0005634">
    <property type="term" value="C:nucleus"/>
    <property type="evidence" value="ECO:0007669"/>
    <property type="project" value="TreeGrafter"/>
</dbReference>
<reference evidence="2" key="1">
    <citation type="submission" date="2020-06" db="EMBL/GenBank/DDBJ databases">
        <authorList>
            <person name="Li T."/>
            <person name="Hu X."/>
            <person name="Zhang T."/>
            <person name="Song X."/>
            <person name="Zhang H."/>
            <person name="Dai N."/>
            <person name="Sheng W."/>
            <person name="Hou X."/>
            <person name="Wei L."/>
        </authorList>
    </citation>
    <scope>NUCLEOTIDE SEQUENCE</scope>
    <source>
        <strain evidence="2">3651</strain>
        <tissue evidence="2">Leaf</tissue>
    </source>
</reference>
<dbReference type="Proteomes" id="UP001293254">
    <property type="component" value="Unassembled WGS sequence"/>
</dbReference>
<evidence type="ECO:0000259" key="1">
    <source>
        <dbReference type="Pfam" id="PF05678"/>
    </source>
</evidence>
<gene>
    <name evidence="2" type="ORF">Salat_0979600</name>
</gene>
<feature type="domain" description="VQ" evidence="1">
    <location>
        <begin position="43"/>
        <end position="67"/>
    </location>
</feature>
<dbReference type="InterPro" id="IPR039607">
    <property type="entry name" value="VQ_8/17/18/20/21/25"/>
</dbReference>